<protein>
    <submittedName>
        <fullName evidence="1">Uncharacterized protein</fullName>
    </submittedName>
</protein>
<accession>A0A0E9QYH5</accession>
<sequence length="72" mass="8336">MGNLDSPINLACMFLDRKRKPEYSEETHMDTKRTCRLHTERPWLGFIPSYCEATVLLTAPPCHTFTGKCVLY</sequence>
<name>A0A0E9QYH5_ANGAN</name>
<reference evidence="1" key="2">
    <citation type="journal article" date="2015" name="Fish Shellfish Immunol.">
        <title>Early steps in the European eel (Anguilla anguilla)-Vibrio vulnificus interaction in the gills: Role of the RtxA13 toxin.</title>
        <authorList>
            <person name="Callol A."/>
            <person name="Pajuelo D."/>
            <person name="Ebbesson L."/>
            <person name="Teles M."/>
            <person name="MacKenzie S."/>
            <person name="Amaro C."/>
        </authorList>
    </citation>
    <scope>NUCLEOTIDE SEQUENCE</scope>
</reference>
<dbReference type="EMBL" id="GBXM01087045">
    <property type="protein sequence ID" value="JAH21532.1"/>
    <property type="molecule type" value="Transcribed_RNA"/>
</dbReference>
<evidence type="ECO:0000313" key="1">
    <source>
        <dbReference type="EMBL" id="JAH21532.1"/>
    </source>
</evidence>
<reference evidence="1" key="1">
    <citation type="submission" date="2014-11" db="EMBL/GenBank/DDBJ databases">
        <authorList>
            <person name="Amaro Gonzalez C."/>
        </authorList>
    </citation>
    <scope>NUCLEOTIDE SEQUENCE</scope>
</reference>
<organism evidence="1">
    <name type="scientific">Anguilla anguilla</name>
    <name type="common">European freshwater eel</name>
    <name type="synonym">Muraena anguilla</name>
    <dbReference type="NCBI Taxonomy" id="7936"/>
    <lineage>
        <taxon>Eukaryota</taxon>
        <taxon>Metazoa</taxon>
        <taxon>Chordata</taxon>
        <taxon>Craniata</taxon>
        <taxon>Vertebrata</taxon>
        <taxon>Euteleostomi</taxon>
        <taxon>Actinopterygii</taxon>
        <taxon>Neopterygii</taxon>
        <taxon>Teleostei</taxon>
        <taxon>Anguilliformes</taxon>
        <taxon>Anguillidae</taxon>
        <taxon>Anguilla</taxon>
    </lineage>
</organism>
<dbReference type="AlphaFoldDB" id="A0A0E9QYH5"/>
<proteinExistence type="predicted"/>